<keyword evidence="1" id="KW-0472">Membrane</keyword>
<dbReference type="InParanoid" id="A0A6L2P804"/>
<dbReference type="PANTHER" id="PTHR13527:SF0">
    <property type="entry name" value="SAYSVFN DOMAIN-CONTAINING PROTEIN 1"/>
    <property type="match status" value="1"/>
</dbReference>
<keyword evidence="1" id="KW-1133">Transmembrane helix</keyword>
<gene>
    <name evidence="3" type="ORF">Cfor_09093</name>
</gene>
<dbReference type="EMBL" id="BLKM01006607">
    <property type="protein sequence ID" value="GFG28346.1"/>
    <property type="molecule type" value="Genomic_DNA"/>
</dbReference>
<name>A0A6L2P804_COPFO</name>
<proteinExistence type="predicted"/>
<dbReference type="InterPro" id="IPR019387">
    <property type="entry name" value="SAYSvFN_dom"/>
</dbReference>
<evidence type="ECO:0000259" key="2">
    <source>
        <dbReference type="Pfam" id="PF10260"/>
    </source>
</evidence>
<dbReference type="InterPro" id="IPR039159">
    <property type="entry name" value="SAYSD1"/>
</dbReference>
<feature type="domain" description="SAYSvFN" evidence="2">
    <location>
        <begin position="94"/>
        <end position="162"/>
    </location>
</feature>
<dbReference type="Proteomes" id="UP000502823">
    <property type="component" value="Unassembled WGS sequence"/>
</dbReference>
<reference evidence="4" key="1">
    <citation type="submission" date="2020-01" db="EMBL/GenBank/DDBJ databases">
        <title>Draft genome sequence of the Termite Coptotermes fromosanus.</title>
        <authorList>
            <person name="Itakura S."/>
            <person name="Yosikawa Y."/>
            <person name="Umezawa K."/>
        </authorList>
    </citation>
    <scope>NUCLEOTIDE SEQUENCE [LARGE SCALE GENOMIC DNA]</scope>
</reference>
<evidence type="ECO:0000313" key="4">
    <source>
        <dbReference type="Proteomes" id="UP000502823"/>
    </source>
</evidence>
<evidence type="ECO:0000256" key="1">
    <source>
        <dbReference type="SAM" id="Phobius"/>
    </source>
</evidence>
<sequence>MYQTTRCPNPDCITKPDHCDDLKPYTKEYKEQVNCRWKCHFGETELEEDGNMSVNSCTSHTSDVAGSAENNISEVDITSPKLASFTAIIYTLYISLWTTLYAVAINLEFGTVYLIVSILYVIWKNTRTGPKKQGEVSAYSVFNRNCEAIDGTLTAEQFEQEIRYGPLNVH</sequence>
<dbReference type="AlphaFoldDB" id="A0A6L2P804"/>
<organism evidence="3 4">
    <name type="scientific">Coptotermes formosanus</name>
    <name type="common">Formosan subterranean termite</name>
    <dbReference type="NCBI Taxonomy" id="36987"/>
    <lineage>
        <taxon>Eukaryota</taxon>
        <taxon>Metazoa</taxon>
        <taxon>Ecdysozoa</taxon>
        <taxon>Arthropoda</taxon>
        <taxon>Hexapoda</taxon>
        <taxon>Insecta</taxon>
        <taxon>Pterygota</taxon>
        <taxon>Neoptera</taxon>
        <taxon>Polyneoptera</taxon>
        <taxon>Dictyoptera</taxon>
        <taxon>Blattodea</taxon>
        <taxon>Blattoidea</taxon>
        <taxon>Termitoidae</taxon>
        <taxon>Rhinotermitidae</taxon>
        <taxon>Coptotermes</taxon>
    </lineage>
</organism>
<dbReference type="PANTHER" id="PTHR13527">
    <property type="entry name" value="SAYSVFN DOMAIN-CONTAINING PROTEIN 1"/>
    <property type="match status" value="1"/>
</dbReference>
<keyword evidence="1" id="KW-0812">Transmembrane</keyword>
<accession>A0A6L2P804</accession>
<dbReference type="Pfam" id="PF10260">
    <property type="entry name" value="SAYSvFN"/>
    <property type="match status" value="1"/>
</dbReference>
<dbReference type="OrthoDB" id="71310at2759"/>
<feature type="transmembrane region" description="Helical" evidence="1">
    <location>
        <begin position="100"/>
        <end position="123"/>
    </location>
</feature>
<comment type="caution">
    <text evidence="3">The sequence shown here is derived from an EMBL/GenBank/DDBJ whole genome shotgun (WGS) entry which is preliminary data.</text>
</comment>
<keyword evidence="4" id="KW-1185">Reference proteome</keyword>
<protein>
    <recommendedName>
        <fullName evidence="2">SAYSvFN domain-containing protein</fullName>
    </recommendedName>
</protein>
<evidence type="ECO:0000313" key="3">
    <source>
        <dbReference type="EMBL" id="GFG28346.1"/>
    </source>
</evidence>